<dbReference type="EMBL" id="KV425586">
    <property type="protein sequence ID" value="KZT23339.1"/>
    <property type="molecule type" value="Genomic_DNA"/>
</dbReference>
<dbReference type="CDD" id="cd06822">
    <property type="entry name" value="PLPDE_III_YBL036c_euk"/>
    <property type="match status" value="1"/>
</dbReference>
<evidence type="ECO:0000256" key="3">
    <source>
        <dbReference type="PIRSR" id="PIRSR004848-1"/>
    </source>
</evidence>
<evidence type="ECO:0000256" key="2">
    <source>
        <dbReference type="HAMAP-Rule" id="MF_03225"/>
    </source>
</evidence>
<evidence type="ECO:0000256" key="4">
    <source>
        <dbReference type="RuleBase" id="RU004514"/>
    </source>
</evidence>
<protein>
    <recommendedName>
        <fullName evidence="2">Pyridoxal phosphate homeostasis protein</fullName>
        <shortName evidence="2">PLP homeostasis protein</shortName>
    </recommendedName>
</protein>
<dbReference type="Pfam" id="PF01168">
    <property type="entry name" value="Ala_racemase_N"/>
    <property type="match status" value="1"/>
</dbReference>
<reference evidence="6 7" key="1">
    <citation type="journal article" date="2016" name="Mol. Biol. Evol.">
        <title>Comparative Genomics of Early-Diverging Mushroom-Forming Fungi Provides Insights into the Origins of Lignocellulose Decay Capabilities.</title>
        <authorList>
            <person name="Nagy L.G."/>
            <person name="Riley R."/>
            <person name="Tritt A."/>
            <person name="Adam C."/>
            <person name="Daum C."/>
            <person name="Floudas D."/>
            <person name="Sun H."/>
            <person name="Yadav J.S."/>
            <person name="Pangilinan J."/>
            <person name="Larsson K.H."/>
            <person name="Matsuura K."/>
            <person name="Barry K."/>
            <person name="Labutti K."/>
            <person name="Kuo R."/>
            <person name="Ohm R.A."/>
            <person name="Bhattacharya S.S."/>
            <person name="Shirouzu T."/>
            <person name="Yoshinaga Y."/>
            <person name="Martin F.M."/>
            <person name="Grigoriev I.V."/>
            <person name="Hibbett D.S."/>
        </authorList>
    </citation>
    <scope>NUCLEOTIDE SEQUENCE [LARGE SCALE GENOMIC DNA]</scope>
    <source>
        <strain evidence="6 7">HHB14362 ss-1</strain>
    </source>
</reference>
<name>A0A165R5K4_9AGAM</name>
<gene>
    <name evidence="6" type="ORF">NEOLEDRAFT_1163807</name>
</gene>
<comment type="function">
    <text evidence="2">Pyridoxal 5'-phosphate (PLP)-binding protein, which may be involved in intracellular homeostatic regulation of pyridoxal 5'-phosphate (PLP), the active form of vitamin B6.</text>
</comment>
<evidence type="ECO:0000313" key="7">
    <source>
        <dbReference type="Proteomes" id="UP000076761"/>
    </source>
</evidence>
<dbReference type="InterPro" id="IPR001608">
    <property type="entry name" value="Ala_racemase_N"/>
</dbReference>
<sequence>MPTSALNRTSERAAELRANVSEIRDRIKRAYGSVPRSTSYSREPTLVAVSKYKPASDIVGCYQDGQRDYGENYVHELVDKATQLPQDIRWHFIGTLQSNKAKMLASTFQLHRLPCPDRSKTASSLNKYLPETRTDPLNVFIQVNTSSEDNKSGLAPSLFPPSELLDLANHVVTACPRLKLLGLMTIGRENIDFERLVRMRDELEEKLREGEGGKWGDRDGRLVLSMGMSADFEAAIRMGSGMVRVGSSVFGERRKKGE</sequence>
<feature type="domain" description="Alanine racemase N-terminal" evidence="5">
    <location>
        <begin position="65"/>
        <end position="252"/>
    </location>
</feature>
<comment type="cofactor">
    <cofactor evidence="3">
        <name>pyridoxal 5'-phosphate</name>
        <dbReference type="ChEBI" id="CHEBI:597326"/>
    </cofactor>
</comment>
<dbReference type="FunCoup" id="A0A165R5K4">
    <property type="interactions" value="272"/>
</dbReference>
<dbReference type="PANTHER" id="PTHR10146">
    <property type="entry name" value="PROLINE SYNTHETASE CO-TRANSCRIBED BACTERIAL HOMOLOG PROTEIN"/>
    <property type="match status" value="1"/>
</dbReference>
<evidence type="ECO:0000259" key="5">
    <source>
        <dbReference type="Pfam" id="PF01168"/>
    </source>
</evidence>
<keyword evidence="7" id="KW-1185">Reference proteome</keyword>
<comment type="similarity">
    <text evidence="2 4">Belongs to the pyridoxal phosphate-binding protein YggS/PROSC family.</text>
</comment>
<dbReference type="STRING" id="1314782.A0A165R5K4"/>
<dbReference type="InterPro" id="IPR029066">
    <property type="entry name" value="PLP-binding_barrel"/>
</dbReference>
<dbReference type="GO" id="GO:0030170">
    <property type="term" value="F:pyridoxal phosphate binding"/>
    <property type="evidence" value="ECO:0007669"/>
    <property type="project" value="UniProtKB-UniRule"/>
</dbReference>
<proteinExistence type="inferred from homology"/>
<evidence type="ECO:0000256" key="1">
    <source>
        <dbReference type="ARBA" id="ARBA00022898"/>
    </source>
</evidence>
<keyword evidence="1 2" id="KW-0663">Pyridoxal phosphate</keyword>
<dbReference type="OrthoDB" id="10264196at2759"/>
<dbReference type="PROSITE" id="PS01211">
    <property type="entry name" value="UPF0001"/>
    <property type="match status" value="1"/>
</dbReference>
<organism evidence="6 7">
    <name type="scientific">Neolentinus lepideus HHB14362 ss-1</name>
    <dbReference type="NCBI Taxonomy" id="1314782"/>
    <lineage>
        <taxon>Eukaryota</taxon>
        <taxon>Fungi</taxon>
        <taxon>Dikarya</taxon>
        <taxon>Basidiomycota</taxon>
        <taxon>Agaricomycotina</taxon>
        <taxon>Agaricomycetes</taxon>
        <taxon>Gloeophyllales</taxon>
        <taxon>Gloeophyllaceae</taxon>
        <taxon>Neolentinus</taxon>
    </lineage>
</organism>
<dbReference type="SUPFAM" id="SSF51419">
    <property type="entry name" value="PLP-binding barrel"/>
    <property type="match status" value="1"/>
</dbReference>
<dbReference type="AlphaFoldDB" id="A0A165R5K4"/>
<dbReference type="InParanoid" id="A0A165R5K4"/>
<feature type="modified residue" description="N6-(pyridoxal phosphate)lysine" evidence="2 3">
    <location>
        <position position="51"/>
    </location>
</feature>
<dbReference type="PIRSF" id="PIRSF004848">
    <property type="entry name" value="YBL036c_PLPDEIII"/>
    <property type="match status" value="1"/>
</dbReference>
<dbReference type="InterPro" id="IPR011078">
    <property type="entry name" value="PyrdxlP_homeostasis"/>
</dbReference>
<accession>A0A165R5K4</accession>
<dbReference type="Gene3D" id="3.20.20.10">
    <property type="entry name" value="Alanine racemase"/>
    <property type="match status" value="1"/>
</dbReference>
<dbReference type="PANTHER" id="PTHR10146:SF14">
    <property type="entry name" value="PYRIDOXAL PHOSPHATE HOMEOSTASIS PROTEIN"/>
    <property type="match status" value="1"/>
</dbReference>
<dbReference type="Proteomes" id="UP000076761">
    <property type="component" value="Unassembled WGS sequence"/>
</dbReference>
<evidence type="ECO:0000313" key="6">
    <source>
        <dbReference type="EMBL" id="KZT23339.1"/>
    </source>
</evidence>
<dbReference type="NCBIfam" id="TIGR00044">
    <property type="entry name" value="YggS family pyridoxal phosphate-dependent enzyme"/>
    <property type="match status" value="1"/>
</dbReference>
<dbReference type="HAMAP" id="MF_02087">
    <property type="entry name" value="PLP_homeostasis"/>
    <property type="match status" value="1"/>
</dbReference>